<dbReference type="Proteomes" id="UP000464954">
    <property type="component" value="Chromosome"/>
</dbReference>
<evidence type="ECO:0008006" key="4">
    <source>
        <dbReference type="Google" id="ProtNLM"/>
    </source>
</evidence>
<feature type="chain" id="PRO_5026908199" description="Porin" evidence="1">
    <location>
        <begin position="23"/>
        <end position="416"/>
    </location>
</feature>
<protein>
    <recommendedName>
        <fullName evidence="4">Porin</fullName>
    </recommendedName>
</protein>
<feature type="signal peptide" evidence="1">
    <location>
        <begin position="1"/>
        <end position="22"/>
    </location>
</feature>
<keyword evidence="3" id="KW-1185">Reference proteome</keyword>
<evidence type="ECO:0000313" key="2">
    <source>
        <dbReference type="EMBL" id="QHI69445.1"/>
    </source>
</evidence>
<dbReference type="AlphaFoldDB" id="A0A6P1MED5"/>
<dbReference type="KEGG" id="taer:GT409_08255"/>
<dbReference type="RefSeq" id="WP_160628627.1">
    <property type="nucleotide sequence ID" value="NZ_CP047593.1"/>
</dbReference>
<keyword evidence="1" id="KW-0732">Signal</keyword>
<name>A0A6P1MED5_9BACT</name>
<organism evidence="2 3">
    <name type="scientific">Tichowtungia aerotolerans</name>
    <dbReference type="NCBI Taxonomy" id="2697043"/>
    <lineage>
        <taxon>Bacteria</taxon>
        <taxon>Pseudomonadati</taxon>
        <taxon>Kiritimatiellota</taxon>
        <taxon>Tichowtungiia</taxon>
        <taxon>Tichowtungiales</taxon>
        <taxon>Tichowtungiaceae</taxon>
        <taxon>Tichowtungia</taxon>
    </lineage>
</organism>
<evidence type="ECO:0000256" key="1">
    <source>
        <dbReference type="SAM" id="SignalP"/>
    </source>
</evidence>
<accession>A0A6P1MED5</accession>
<evidence type="ECO:0000313" key="3">
    <source>
        <dbReference type="Proteomes" id="UP000464954"/>
    </source>
</evidence>
<gene>
    <name evidence="2" type="ORF">GT409_08255</name>
</gene>
<reference evidence="2 3" key="1">
    <citation type="submission" date="2020-01" db="EMBL/GenBank/DDBJ databases">
        <title>Ponticoccus aerotolerans gen. nov., sp. nov., an anaerobic bacterium and proposal of Ponticoccusceae fam. nov., Ponticoccusles ord. nov. and Ponticoccuse classis nov. in the phylum Kiritimatiellaeota.</title>
        <authorList>
            <person name="Zhou L.Y."/>
            <person name="Du Z.J."/>
        </authorList>
    </citation>
    <scope>NUCLEOTIDE SEQUENCE [LARGE SCALE GENOMIC DNA]</scope>
    <source>
        <strain evidence="2 3">S-5007</strain>
    </source>
</reference>
<dbReference type="EMBL" id="CP047593">
    <property type="protein sequence ID" value="QHI69445.1"/>
    <property type="molecule type" value="Genomic_DNA"/>
</dbReference>
<proteinExistence type="predicted"/>
<sequence>MKKLKTLFLISSFIFHLSPSFAQELHGFVDARYGVRIQSDPNSDDETLSEARLQLNSIWYHDLFTLTARSDFLYDGVANNHDHIDLETGEGPIDLRELNVLFTPVYWADVKVGRQILTWGTGDLLFINDLFSKDWKSFFAGRDEEYLKAPSDALFVSFFPSFATIDVAYIPRFDSDRFIDGERFSYWGGTGLTGADLQTDKPDDWFEDDEIALRIYRNFQGWEIAGYGYNGFWKTPQGYDLSTMQNTFPKLSVYGASARGALAGGIANLEAGYYDSRDDRDGTDPFTPNSEFRVLAGYEHELATDLTGSVQYYIEHMMDYDEYQQTASGPRRDEDRHVITLRLTQMLMNQNLTLGLFTYWSPTDQDAYLRPNVSYKLTDNWLIEARGNIFIGNHNHTFFGQFEDDSNIALAARYSF</sequence>